<dbReference type="Proteomes" id="UP000192257">
    <property type="component" value="Unassembled WGS sequence"/>
</dbReference>
<dbReference type="VEuPathDB" id="TriTrypDB:TM35_000301710"/>
<evidence type="ECO:0000313" key="3">
    <source>
        <dbReference type="EMBL" id="ORC86131.1"/>
    </source>
</evidence>
<feature type="signal peptide" evidence="2">
    <location>
        <begin position="1"/>
        <end position="26"/>
    </location>
</feature>
<name>A0A1X0NNF9_9TRYP</name>
<keyword evidence="4" id="KW-1185">Reference proteome</keyword>
<gene>
    <name evidence="3" type="ORF">TM35_000301710</name>
</gene>
<dbReference type="EMBL" id="NBCO01000030">
    <property type="protein sequence ID" value="ORC86131.1"/>
    <property type="molecule type" value="Genomic_DNA"/>
</dbReference>
<evidence type="ECO:0000256" key="1">
    <source>
        <dbReference type="SAM" id="MobiDB-lite"/>
    </source>
</evidence>
<reference evidence="3 4" key="1">
    <citation type="submission" date="2017-03" db="EMBL/GenBank/DDBJ databases">
        <title>An alternative strategy for trypanosome survival in the mammalian bloodstream revealed through genome and transcriptome analysis of the ubiquitous bovine parasite Trypanosoma (Megatrypanum) theileri.</title>
        <authorList>
            <person name="Kelly S."/>
            <person name="Ivens A."/>
            <person name="Mott A."/>
            <person name="O'Neill E."/>
            <person name="Emms D."/>
            <person name="Macleod O."/>
            <person name="Voorheis P."/>
            <person name="Matthews J."/>
            <person name="Matthews K."/>
            <person name="Carrington M."/>
        </authorList>
    </citation>
    <scope>NUCLEOTIDE SEQUENCE [LARGE SCALE GENOMIC DNA]</scope>
    <source>
        <strain evidence="3">Edinburgh</strain>
    </source>
</reference>
<feature type="region of interest" description="Disordered" evidence="1">
    <location>
        <begin position="319"/>
        <end position="338"/>
    </location>
</feature>
<comment type="caution">
    <text evidence="3">The sequence shown here is derived from an EMBL/GenBank/DDBJ whole genome shotgun (WGS) entry which is preliminary data.</text>
</comment>
<feature type="chain" id="PRO_5012394121" evidence="2">
    <location>
        <begin position="27"/>
        <end position="412"/>
    </location>
</feature>
<feature type="compositionally biased region" description="Basic and acidic residues" evidence="1">
    <location>
        <begin position="285"/>
        <end position="296"/>
    </location>
</feature>
<dbReference type="AlphaFoldDB" id="A0A1X0NNF9"/>
<sequence length="412" mass="46100">MTTMFVQLRRVVYLLVLLQCFACVACAENASGMQGVSTSRSRKDAAEVERFRKTVVEVYKHFLQTRGCLSVLKGKRQLTENNSMRAGAVAKNIIALVTAFMKLEDTVEGRDPTGAWIGERRADVQQYINDFKEVTSLLLDISLLSDNCGKQSMVSDGDGYRFDKARKRFLREIKEETPEIIELRRGSRIVSERLIDLVKDLKSSEGGLLLLEDVRKSVKEAEKAMQGLKWILKKDNTLENLVDEAMGEDYGRRVTEVNATVISELEEAKQKEEGEIRRRLQEAQVEEKENEIRDQEGTGVEEQPSTGMEVTQEVDANVQGVQKKEEKQVDSESAGMEEVVGVTAKEEQKEEIRKEDALRQGVKIKEEANVTEIEAVKAVKAIQESDGSSGPALVHSPLLLLLLCVLGCTLVC</sequence>
<proteinExistence type="predicted"/>
<dbReference type="GeneID" id="39988274"/>
<evidence type="ECO:0000313" key="4">
    <source>
        <dbReference type="Proteomes" id="UP000192257"/>
    </source>
</evidence>
<feature type="region of interest" description="Disordered" evidence="1">
    <location>
        <begin position="285"/>
        <end position="307"/>
    </location>
</feature>
<organism evidence="3 4">
    <name type="scientific">Trypanosoma theileri</name>
    <dbReference type="NCBI Taxonomy" id="67003"/>
    <lineage>
        <taxon>Eukaryota</taxon>
        <taxon>Discoba</taxon>
        <taxon>Euglenozoa</taxon>
        <taxon>Kinetoplastea</taxon>
        <taxon>Metakinetoplastina</taxon>
        <taxon>Trypanosomatida</taxon>
        <taxon>Trypanosomatidae</taxon>
        <taxon>Trypanosoma</taxon>
    </lineage>
</organism>
<accession>A0A1X0NNF9</accession>
<keyword evidence="2" id="KW-0732">Signal</keyword>
<evidence type="ECO:0000256" key="2">
    <source>
        <dbReference type="SAM" id="SignalP"/>
    </source>
</evidence>
<protein>
    <submittedName>
        <fullName evidence="3">Uncharacterized protein</fullName>
    </submittedName>
</protein>
<dbReference type="RefSeq" id="XP_028880197.1">
    <property type="nucleotide sequence ID" value="XM_029028494.1"/>
</dbReference>